<accession>S4PPU9</accession>
<dbReference type="EMBL" id="GAIX01000002">
    <property type="protein sequence ID" value="JAA92558.1"/>
    <property type="molecule type" value="Transcribed_RNA"/>
</dbReference>
<reference evidence="2" key="1">
    <citation type="journal article" date="2013" name="BMC Genomics">
        <title>Unscrambling butterfly oogenesis.</title>
        <authorList>
            <person name="Carter J.M."/>
            <person name="Baker S.C."/>
            <person name="Pink R."/>
            <person name="Carter D.R."/>
            <person name="Collins A."/>
            <person name="Tomlin J."/>
            <person name="Gibbs M."/>
            <person name="Breuker C.J."/>
        </authorList>
    </citation>
    <scope>NUCLEOTIDE SEQUENCE</scope>
    <source>
        <tissue evidence="2">Ovary</tissue>
    </source>
</reference>
<evidence type="ECO:0000313" key="2">
    <source>
        <dbReference type="EMBL" id="JAA92558.1"/>
    </source>
</evidence>
<reference evidence="2" key="2">
    <citation type="submission" date="2013-05" db="EMBL/GenBank/DDBJ databases">
        <authorList>
            <person name="Carter J.-M."/>
            <person name="Baker S.C."/>
            <person name="Pink R."/>
            <person name="Carter D.R.F."/>
            <person name="Collins A."/>
            <person name="Tomlin J."/>
            <person name="Gibbs M."/>
            <person name="Breuker C.J."/>
        </authorList>
    </citation>
    <scope>NUCLEOTIDE SEQUENCE</scope>
    <source>
        <tissue evidence="2">Ovary</tissue>
    </source>
</reference>
<sequence length="100" mass="11304">MFLLGSTAFRCLAEPGRPAPREARPERTSVAFCFINEALHYIFRVSATRLAPGRAQPPSRIVYLNRDQCIFICTNAELRSSEWPGPSLRPSPRCQRALNK</sequence>
<dbReference type="AlphaFoldDB" id="S4PPU9"/>
<protein>
    <submittedName>
        <fullName evidence="2">Uncharacterized protein</fullName>
    </submittedName>
</protein>
<organism evidence="2">
    <name type="scientific">Pararge aegeria</name>
    <name type="common">speckled wood butterfly</name>
    <dbReference type="NCBI Taxonomy" id="116150"/>
    <lineage>
        <taxon>Eukaryota</taxon>
        <taxon>Metazoa</taxon>
        <taxon>Ecdysozoa</taxon>
        <taxon>Arthropoda</taxon>
        <taxon>Hexapoda</taxon>
        <taxon>Insecta</taxon>
        <taxon>Pterygota</taxon>
        <taxon>Neoptera</taxon>
        <taxon>Endopterygota</taxon>
        <taxon>Lepidoptera</taxon>
        <taxon>Glossata</taxon>
        <taxon>Ditrysia</taxon>
        <taxon>Papilionoidea</taxon>
        <taxon>Nymphalidae</taxon>
        <taxon>Satyrinae</taxon>
        <taxon>Satyrini</taxon>
        <taxon>Parargina</taxon>
        <taxon>Pararge</taxon>
    </lineage>
</organism>
<proteinExistence type="predicted"/>
<name>S4PPU9_9NEOP</name>
<evidence type="ECO:0000256" key="1">
    <source>
        <dbReference type="SAM" id="MobiDB-lite"/>
    </source>
</evidence>
<feature type="region of interest" description="Disordered" evidence="1">
    <location>
        <begin position="81"/>
        <end position="100"/>
    </location>
</feature>